<gene>
    <name evidence="4" type="ORF">MTY59_41000</name>
</gene>
<reference evidence="4 5" key="1">
    <citation type="submission" date="2021-07" db="EMBL/GenBank/DDBJ databases">
        <title>Complete genome sequence of nontuberculous Mycobacterium sp. TY59.</title>
        <authorList>
            <person name="Fukushima K."/>
        </authorList>
    </citation>
    <scope>NUCLEOTIDE SEQUENCE [LARGE SCALE GENOMIC DNA]</scope>
    <source>
        <strain evidence="4 5">TY59</strain>
    </source>
</reference>
<evidence type="ECO:0000259" key="3">
    <source>
        <dbReference type="Pfam" id="PF01243"/>
    </source>
</evidence>
<keyword evidence="5" id="KW-1185">Reference proteome</keyword>
<dbReference type="InterPro" id="IPR052019">
    <property type="entry name" value="F420H2_bilvrd_red/Heme_oxyg"/>
</dbReference>
<dbReference type="EMBL" id="AP024828">
    <property type="protein sequence ID" value="BCZ24245.1"/>
    <property type="molecule type" value="Genomic_DNA"/>
</dbReference>
<evidence type="ECO:0000256" key="1">
    <source>
        <dbReference type="ARBA" id="ARBA00023002"/>
    </source>
</evidence>
<evidence type="ECO:0000313" key="4">
    <source>
        <dbReference type="EMBL" id="BCZ24245.1"/>
    </source>
</evidence>
<organism evidence="4 5">
    <name type="scientific">Mycobacterium senriense</name>
    <dbReference type="NCBI Taxonomy" id="2775496"/>
    <lineage>
        <taxon>Bacteria</taxon>
        <taxon>Bacillati</taxon>
        <taxon>Actinomycetota</taxon>
        <taxon>Actinomycetes</taxon>
        <taxon>Mycobacteriales</taxon>
        <taxon>Mycobacteriaceae</taxon>
        <taxon>Mycobacterium</taxon>
        <taxon>Mycobacterium avium complex (MAC)</taxon>
    </lineage>
</organism>
<dbReference type="InterPro" id="IPR019965">
    <property type="entry name" value="PPOX_F420-dep_Rv2061_put"/>
</dbReference>
<dbReference type="PANTHER" id="PTHR35176:SF11">
    <property type="entry name" value="PYRIDOXAMINE 5'-PHOSPHATE OXIDASE FAMILY PROTEIN"/>
    <property type="match status" value="1"/>
</dbReference>
<dbReference type="PANTHER" id="PTHR35176">
    <property type="entry name" value="HEME OXYGENASE HI_0854-RELATED"/>
    <property type="match status" value="1"/>
</dbReference>
<sequence length="278" mass="29598">MMPRSSTPAQIYLITVAAAVGAVTAGIGVWCLVDPNSFADAVGFGTHRHFLHDVGAFQVGLGVTLLLALIWQDALATALAGFLVANTVHTVNHAVDLDVGGSVGQAWILGVVSFALALAFALRLHQLGYVLGSVGTATTSTLAPFVRQKTIALTTFRKDGTPGSSPVSIVVEGDRAYFRSFERAVKVRRMRRNPSVEFGPATASGKPTGAALPGHVRLLEGAEYLKAARLLRQKYPFLHGVLVPSAHRLMRSKFGRTVHLELTPLPESRTSPVTRQSA</sequence>
<dbReference type="SUPFAM" id="SSF50475">
    <property type="entry name" value="FMN-binding split barrel"/>
    <property type="match status" value="1"/>
</dbReference>
<dbReference type="InterPro" id="IPR012349">
    <property type="entry name" value="Split_barrel_FMN-bd"/>
</dbReference>
<dbReference type="NCBIfam" id="TIGR03666">
    <property type="entry name" value="Rv2061_F420"/>
    <property type="match status" value="1"/>
</dbReference>
<keyword evidence="2" id="KW-0812">Transmembrane</keyword>
<protein>
    <recommendedName>
        <fullName evidence="3">Pyridoxamine 5'-phosphate oxidase N-terminal domain-containing protein</fullName>
    </recommendedName>
</protein>
<feature type="transmembrane region" description="Helical" evidence="2">
    <location>
        <begin position="54"/>
        <end position="84"/>
    </location>
</feature>
<accession>A0ABM7SVP2</accession>
<name>A0ABM7SVP2_9MYCO</name>
<feature type="transmembrane region" description="Helical" evidence="2">
    <location>
        <begin position="12"/>
        <end position="33"/>
    </location>
</feature>
<reference evidence="4 5" key="2">
    <citation type="submission" date="2021-07" db="EMBL/GenBank/DDBJ databases">
        <authorList>
            <person name="Matsumoto Y."/>
            <person name="Motooka D."/>
            <person name="Nakamura S."/>
        </authorList>
    </citation>
    <scope>NUCLEOTIDE SEQUENCE [LARGE SCALE GENOMIC DNA]</scope>
    <source>
        <strain evidence="4 5">TY59</strain>
    </source>
</reference>
<dbReference type="Gene3D" id="2.30.110.10">
    <property type="entry name" value="Electron Transport, Fmn-binding Protein, Chain A"/>
    <property type="match status" value="1"/>
</dbReference>
<evidence type="ECO:0000313" key="5">
    <source>
        <dbReference type="Proteomes" id="UP000826012"/>
    </source>
</evidence>
<keyword evidence="2" id="KW-1133">Transmembrane helix</keyword>
<feature type="domain" description="Pyridoxamine 5'-phosphate oxidase N-terminal" evidence="3">
    <location>
        <begin position="147"/>
        <end position="235"/>
    </location>
</feature>
<evidence type="ECO:0000256" key="2">
    <source>
        <dbReference type="SAM" id="Phobius"/>
    </source>
</evidence>
<dbReference type="InterPro" id="IPR011576">
    <property type="entry name" value="Pyridox_Oxase_N"/>
</dbReference>
<proteinExistence type="predicted"/>
<dbReference type="Proteomes" id="UP000826012">
    <property type="component" value="Chromosome"/>
</dbReference>
<keyword evidence="2" id="KW-0472">Membrane</keyword>
<feature type="transmembrane region" description="Helical" evidence="2">
    <location>
        <begin position="104"/>
        <end position="122"/>
    </location>
</feature>
<keyword evidence="1" id="KW-0560">Oxidoreductase</keyword>
<dbReference type="RefSeq" id="WP_221042767.1">
    <property type="nucleotide sequence ID" value="NZ_AP024828.1"/>
</dbReference>
<dbReference type="Pfam" id="PF01243">
    <property type="entry name" value="PNPOx_N"/>
    <property type="match status" value="1"/>
</dbReference>